<keyword evidence="1" id="KW-0812">Transmembrane</keyword>
<dbReference type="GeneID" id="107432239"/>
<accession>A0ABM3I7S7</accession>
<reference evidence="4" key="1">
    <citation type="submission" date="2025-05" db="UniProtKB">
        <authorList>
            <consortium name="RefSeq"/>
        </authorList>
    </citation>
    <scope>NUCLEOTIDE SEQUENCE [LARGE SCALE GENOMIC DNA]</scope>
</reference>
<dbReference type="Proteomes" id="UP001652623">
    <property type="component" value="Chromosome 1"/>
</dbReference>
<feature type="domain" description="Phytocyanin" evidence="3">
    <location>
        <begin position="35"/>
        <end position="137"/>
    </location>
</feature>
<dbReference type="SUPFAM" id="SSF49503">
    <property type="entry name" value="Cupredoxins"/>
    <property type="match status" value="1"/>
</dbReference>
<feature type="chain" id="PRO_5045313469" evidence="2">
    <location>
        <begin position="34"/>
        <end position="174"/>
    </location>
</feature>
<keyword evidence="2" id="KW-0732">Signal</keyword>
<sequence>MAHTILTSNCQNKPICLLGLLVLTLSVMQTSDATDPIPVGKTGIWSPNSTNYIQWAEETTFTIGDSIAFHFTAGKDSVLQVQQGDYTNCITGSPIYAFPNDTGYNVAMFNYSGTCYFISGIKDHCLKNQKFRVLVRANTNENPSPPPPNGASAIFLSFIGYLGAFAASSLLLAF</sequence>
<evidence type="ECO:0000256" key="2">
    <source>
        <dbReference type="SAM" id="SignalP"/>
    </source>
</evidence>
<feature type="signal peptide" evidence="2">
    <location>
        <begin position="1"/>
        <end position="33"/>
    </location>
</feature>
<organism evidence="4 5">
    <name type="scientific">Ziziphus jujuba</name>
    <name type="common">Chinese jujube</name>
    <name type="synonym">Ziziphus sativa</name>
    <dbReference type="NCBI Taxonomy" id="326968"/>
    <lineage>
        <taxon>Eukaryota</taxon>
        <taxon>Viridiplantae</taxon>
        <taxon>Streptophyta</taxon>
        <taxon>Embryophyta</taxon>
        <taxon>Tracheophyta</taxon>
        <taxon>Spermatophyta</taxon>
        <taxon>Magnoliopsida</taxon>
        <taxon>eudicotyledons</taxon>
        <taxon>Gunneridae</taxon>
        <taxon>Pentapetalae</taxon>
        <taxon>rosids</taxon>
        <taxon>fabids</taxon>
        <taxon>Rosales</taxon>
        <taxon>Rhamnaceae</taxon>
        <taxon>Paliureae</taxon>
        <taxon>Ziziphus</taxon>
    </lineage>
</organism>
<dbReference type="InterPro" id="IPR003245">
    <property type="entry name" value="Phytocyanin_dom"/>
</dbReference>
<keyword evidence="1" id="KW-0472">Membrane</keyword>
<dbReference type="RefSeq" id="XP_048322468.2">
    <property type="nucleotide sequence ID" value="XM_048466511.2"/>
</dbReference>
<feature type="transmembrane region" description="Helical" evidence="1">
    <location>
        <begin position="153"/>
        <end position="173"/>
    </location>
</feature>
<evidence type="ECO:0000313" key="5">
    <source>
        <dbReference type="RefSeq" id="XP_048322468.2"/>
    </source>
</evidence>
<evidence type="ECO:0000256" key="1">
    <source>
        <dbReference type="SAM" id="Phobius"/>
    </source>
</evidence>
<evidence type="ECO:0000259" key="3">
    <source>
        <dbReference type="PROSITE" id="PS51485"/>
    </source>
</evidence>
<dbReference type="InterPro" id="IPR039391">
    <property type="entry name" value="Phytocyanin-like"/>
</dbReference>
<gene>
    <name evidence="5" type="primary">LOC107432239</name>
</gene>
<dbReference type="PROSITE" id="PS51485">
    <property type="entry name" value="PHYTOCYANIN"/>
    <property type="match status" value="1"/>
</dbReference>
<dbReference type="PANTHER" id="PTHR33021:SF253">
    <property type="entry name" value="EARLY NODULIN-LIKE PROTEIN 9"/>
    <property type="match status" value="1"/>
</dbReference>
<reference evidence="5" key="2">
    <citation type="submission" date="2025-08" db="UniProtKB">
        <authorList>
            <consortium name="RefSeq"/>
        </authorList>
    </citation>
    <scope>IDENTIFICATION</scope>
    <source>
        <tissue evidence="5">Seedling</tissue>
    </source>
</reference>
<dbReference type="InterPro" id="IPR008972">
    <property type="entry name" value="Cupredoxin"/>
</dbReference>
<dbReference type="PANTHER" id="PTHR33021">
    <property type="entry name" value="BLUE COPPER PROTEIN"/>
    <property type="match status" value="1"/>
</dbReference>
<keyword evidence="4" id="KW-1185">Reference proteome</keyword>
<name>A0ABM3I7S7_ZIZJJ</name>
<evidence type="ECO:0000313" key="4">
    <source>
        <dbReference type="Proteomes" id="UP001652623"/>
    </source>
</evidence>
<protein>
    <submittedName>
        <fullName evidence="5">Early nodulin-like protein 9</fullName>
    </submittedName>
</protein>
<dbReference type="Gene3D" id="2.60.40.420">
    <property type="entry name" value="Cupredoxins - blue copper proteins"/>
    <property type="match status" value="1"/>
</dbReference>
<dbReference type="Pfam" id="PF02298">
    <property type="entry name" value="Cu_bind_like"/>
    <property type="match status" value="1"/>
</dbReference>
<keyword evidence="1" id="KW-1133">Transmembrane helix</keyword>
<proteinExistence type="predicted"/>